<dbReference type="Proteomes" id="UP000182658">
    <property type="component" value="Unassembled WGS sequence"/>
</dbReference>
<comment type="subunit">
    <text evidence="1">Component of the NuA4 histone acetyltransferase complex.</text>
</comment>
<keyword evidence="4" id="KW-1185">Reference proteome</keyword>
<accession>A0A1J7IMN1</accession>
<name>A0A1J7IMN1_9PEZI</name>
<proteinExistence type="predicted"/>
<protein>
    <recommendedName>
        <fullName evidence="2">Chromo domain-containing protein</fullName>
    </recommendedName>
</protein>
<dbReference type="SUPFAM" id="SSF54160">
    <property type="entry name" value="Chromo domain-like"/>
    <property type="match status" value="1"/>
</dbReference>
<evidence type="ECO:0000313" key="3">
    <source>
        <dbReference type="EMBL" id="OIW22385.1"/>
    </source>
</evidence>
<sequence>MDPPDVPPTESGCNDDVLSILDHRLDASGEANVAWFHVQTTQPTTYAWRHETDMWVDKKEMVLAYWKGFDGGRDGQLGVDPSNGPWLPARILNERPKRKKRYQIEWVGYDEDTWEPADTLALHHQHLIDQWVQRLAEQGALQQIAEEVAVQG</sequence>
<dbReference type="InterPro" id="IPR000953">
    <property type="entry name" value="Chromo/chromo_shadow_dom"/>
</dbReference>
<evidence type="ECO:0000256" key="1">
    <source>
        <dbReference type="ARBA" id="ARBA00011353"/>
    </source>
</evidence>
<gene>
    <name evidence="3" type="ORF">CONLIGDRAFT_638363</name>
</gene>
<dbReference type="EMBL" id="KV875117">
    <property type="protein sequence ID" value="OIW22385.1"/>
    <property type="molecule type" value="Genomic_DNA"/>
</dbReference>
<dbReference type="AlphaFoldDB" id="A0A1J7IMN1"/>
<dbReference type="Gene3D" id="2.40.50.40">
    <property type="match status" value="1"/>
</dbReference>
<dbReference type="SMART" id="SM00298">
    <property type="entry name" value="CHROMO"/>
    <property type="match status" value="1"/>
</dbReference>
<reference evidence="3 4" key="1">
    <citation type="submission" date="2016-10" db="EMBL/GenBank/DDBJ databases">
        <title>Draft genome sequence of Coniochaeta ligniaria NRRL30616, a lignocellulolytic fungus for bioabatement of inhibitors in plant biomass hydrolysates.</title>
        <authorList>
            <consortium name="DOE Joint Genome Institute"/>
            <person name="Jimenez D.J."/>
            <person name="Hector R.E."/>
            <person name="Riley R."/>
            <person name="Sun H."/>
            <person name="Grigoriev I.V."/>
            <person name="Van Elsas J.D."/>
            <person name="Nichols N.N."/>
        </authorList>
    </citation>
    <scope>NUCLEOTIDE SEQUENCE [LARGE SCALE GENOMIC DNA]</scope>
    <source>
        <strain evidence="3 4">NRRL 30616</strain>
    </source>
</reference>
<dbReference type="InterPro" id="IPR016197">
    <property type="entry name" value="Chromo-like_dom_sf"/>
</dbReference>
<evidence type="ECO:0000259" key="2">
    <source>
        <dbReference type="PROSITE" id="PS50013"/>
    </source>
</evidence>
<dbReference type="Pfam" id="PF00385">
    <property type="entry name" value="Chromo"/>
    <property type="match status" value="1"/>
</dbReference>
<dbReference type="GO" id="GO:0006338">
    <property type="term" value="P:chromatin remodeling"/>
    <property type="evidence" value="ECO:0007669"/>
    <property type="project" value="UniProtKB-ARBA"/>
</dbReference>
<feature type="domain" description="Chromo" evidence="2">
    <location>
        <begin position="86"/>
        <end position="134"/>
    </location>
</feature>
<dbReference type="InterPro" id="IPR023780">
    <property type="entry name" value="Chromo_domain"/>
</dbReference>
<organism evidence="3 4">
    <name type="scientific">Coniochaeta ligniaria NRRL 30616</name>
    <dbReference type="NCBI Taxonomy" id="1408157"/>
    <lineage>
        <taxon>Eukaryota</taxon>
        <taxon>Fungi</taxon>
        <taxon>Dikarya</taxon>
        <taxon>Ascomycota</taxon>
        <taxon>Pezizomycotina</taxon>
        <taxon>Sordariomycetes</taxon>
        <taxon>Sordariomycetidae</taxon>
        <taxon>Coniochaetales</taxon>
        <taxon>Coniochaetaceae</taxon>
        <taxon>Coniochaeta</taxon>
    </lineage>
</organism>
<dbReference type="InParanoid" id="A0A1J7IMN1"/>
<dbReference type="PROSITE" id="PS50013">
    <property type="entry name" value="CHROMO_2"/>
    <property type="match status" value="1"/>
</dbReference>
<dbReference type="OrthoDB" id="433924at2759"/>
<evidence type="ECO:0000313" key="4">
    <source>
        <dbReference type="Proteomes" id="UP000182658"/>
    </source>
</evidence>
<dbReference type="CDD" id="cd00024">
    <property type="entry name" value="CD_CSD"/>
    <property type="match status" value="1"/>
</dbReference>